<evidence type="ECO:0000313" key="2">
    <source>
        <dbReference type="EMBL" id="KAH0957636.1"/>
    </source>
</evidence>
<organism evidence="2 3">
    <name type="scientific">Hirsutella rhossiliensis</name>
    <dbReference type="NCBI Taxonomy" id="111463"/>
    <lineage>
        <taxon>Eukaryota</taxon>
        <taxon>Fungi</taxon>
        <taxon>Dikarya</taxon>
        <taxon>Ascomycota</taxon>
        <taxon>Pezizomycotina</taxon>
        <taxon>Sordariomycetes</taxon>
        <taxon>Hypocreomycetidae</taxon>
        <taxon>Hypocreales</taxon>
        <taxon>Ophiocordycipitaceae</taxon>
        <taxon>Hirsutella</taxon>
    </lineage>
</organism>
<evidence type="ECO:0000313" key="3">
    <source>
        <dbReference type="Proteomes" id="UP000824596"/>
    </source>
</evidence>
<dbReference type="Proteomes" id="UP000824596">
    <property type="component" value="Unassembled WGS sequence"/>
</dbReference>
<comment type="caution">
    <text evidence="2">The sequence shown here is derived from an EMBL/GenBank/DDBJ whole genome shotgun (WGS) entry which is preliminary data.</text>
</comment>
<name>A0A9P8SE36_9HYPO</name>
<dbReference type="EMBL" id="JAIZPD010000020">
    <property type="protein sequence ID" value="KAH0957636.1"/>
    <property type="molecule type" value="Genomic_DNA"/>
</dbReference>
<reference evidence="2" key="1">
    <citation type="submission" date="2021-09" db="EMBL/GenBank/DDBJ databases">
        <title>A high-quality genome of the endoparasitic fungus Hirsutella rhossiliensis with a comparison of Hirsutella genomes reveals transposable elements contributing to genome size variation.</title>
        <authorList>
            <person name="Lin R."/>
            <person name="Jiao Y."/>
            <person name="Sun X."/>
            <person name="Ling J."/>
            <person name="Xie B."/>
            <person name="Cheng X."/>
        </authorList>
    </citation>
    <scope>NUCLEOTIDE SEQUENCE</scope>
    <source>
        <strain evidence="2">HR02</strain>
    </source>
</reference>
<accession>A0A9P8SE36</accession>
<evidence type="ECO:0000256" key="1">
    <source>
        <dbReference type="SAM" id="MobiDB-lite"/>
    </source>
</evidence>
<keyword evidence="3" id="KW-1185">Reference proteome</keyword>
<protein>
    <submittedName>
        <fullName evidence="2">Uncharacterized protein</fullName>
    </submittedName>
</protein>
<proteinExistence type="predicted"/>
<dbReference type="AlphaFoldDB" id="A0A9P8SE36"/>
<gene>
    <name evidence="2" type="ORF">HRG_11418</name>
</gene>
<dbReference type="RefSeq" id="XP_044715150.1">
    <property type="nucleotide sequence ID" value="XM_044869888.1"/>
</dbReference>
<feature type="region of interest" description="Disordered" evidence="1">
    <location>
        <begin position="1"/>
        <end position="52"/>
    </location>
</feature>
<dbReference type="GeneID" id="68360546"/>
<feature type="compositionally biased region" description="Low complexity" evidence="1">
    <location>
        <begin position="36"/>
        <end position="47"/>
    </location>
</feature>
<sequence>MCERLFALQQPPKLHSEATTAAPKPERQDDSKNAIGNSGNTEGESNNASDGTIEEAMPQSEGLRLTSSRLPGEGVEIPTVAFQTIIFGIMRGLFKEIEGSFEGAHVFAKECSSTLSRQDLQVIARFQGQLGSPDTLGGDPPYPVAENMKIFVGMPSTNTAVLIARDGERICKFSQKQN</sequence>